<dbReference type="AlphaFoldDB" id="A0A6A5BJ66"/>
<dbReference type="GeneID" id="68113548"/>
<evidence type="ECO:0008006" key="3">
    <source>
        <dbReference type="Google" id="ProtNLM"/>
    </source>
</evidence>
<dbReference type="RefSeq" id="XP_044559569.1">
    <property type="nucleotide sequence ID" value="XM_044709954.1"/>
</dbReference>
<dbReference type="Gene3D" id="1.20.1050.10">
    <property type="match status" value="1"/>
</dbReference>
<dbReference type="InterPro" id="IPR047047">
    <property type="entry name" value="GST_Omega-like_C"/>
</dbReference>
<dbReference type="VEuPathDB" id="AmoebaDB:NfTy_076580"/>
<dbReference type="Proteomes" id="UP000444721">
    <property type="component" value="Unassembled WGS sequence"/>
</dbReference>
<dbReference type="CDD" id="cd03190">
    <property type="entry name" value="GST_C_Omega_like"/>
    <property type="match status" value="1"/>
</dbReference>
<organism evidence="1 2">
    <name type="scientific">Naegleria fowleri</name>
    <name type="common">Brain eating amoeba</name>
    <dbReference type="NCBI Taxonomy" id="5763"/>
    <lineage>
        <taxon>Eukaryota</taxon>
        <taxon>Discoba</taxon>
        <taxon>Heterolobosea</taxon>
        <taxon>Tetramitia</taxon>
        <taxon>Eutetramitia</taxon>
        <taxon>Vahlkampfiidae</taxon>
        <taxon>Naegleria</taxon>
    </lineage>
</organism>
<dbReference type="PANTHER" id="PTHR32419:SF6">
    <property type="entry name" value="GLUTATHIONE S-TRANSFERASE OMEGA-LIKE 1-RELATED"/>
    <property type="match status" value="1"/>
</dbReference>
<evidence type="ECO:0000313" key="2">
    <source>
        <dbReference type="Proteomes" id="UP000444721"/>
    </source>
</evidence>
<dbReference type="OMA" id="ATNEWIH"/>
<dbReference type="VEuPathDB" id="AmoebaDB:FDP41_006330"/>
<dbReference type="GO" id="GO:0005737">
    <property type="term" value="C:cytoplasm"/>
    <property type="evidence" value="ECO:0007669"/>
    <property type="project" value="TreeGrafter"/>
</dbReference>
<accession>A0A6A5BJ66</accession>
<protein>
    <recommendedName>
        <fullName evidence="3">GST C-terminal domain-containing protein</fullName>
    </recommendedName>
</protein>
<gene>
    <name evidence="1" type="ORF">FDP41_006330</name>
</gene>
<evidence type="ECO:0000313" key="1">
    <source>
        <dbReference type="EMBL" id="KAF0974856.1"/>
    </source>
</evidence>
<dbReference type="OrthoDB" id="2309723at2759"/>
<proteinExistence type="predicted"/>
<name>A0A6A5BJ66_NAEFO</name>
<sequence length="147" mass="17311">MSKIFDFNSAFSFIVRTQLTYEEAFHALFKALQQVEDRLSHQRYLISGVRHLTEADIRLLVTLLRFDAVYYTHFKCNLKTLRFGFPNLHNYMKDVFQSFDGILKLTFDVEKTKKHYFGSHRKINPTGIVPLGPELDLDSPPQHREML</sequence>
<dbReference type="GO" id="GO:0004364">
    <property type="term" value="F:glutathione transferase activity"/>
    <property type="evidence" value="ECO:0007669"/>
    <property type="project" value="InterPro"/>
</dbReference>
<dbReference type="PANTHER" id="PTHR32419">
    <property type="entry name" value="GLUTATHIONYL-HYDROQUINONE REDUCTASE"/>
    <property type="match status" value="1"/>
</dbReference>
<keyword evidence="2" id="KW-1185">Reference proteome</keyword>
<dbReference type="SUPFAM" id="SSF47616">
    <property type="entry name" value="GST C-terminal domain-like"/>
    <property type="match status" value="1"/>
</dbReference>
<dbReference type="InterPro" id="IPR016639">
    <property type="entry name" value="GST_Omega/GSH"/>
</dbReference>
<dbReference type="InterPro" id="IPR036282">
    <property type="entry name" value="Glutathione-S-Trfase_C_sf"/>
</dbReference>
<comment type="caution">
    <text evidence="1">The sequence shown here is derived from an EMBL/GenBank/DDBJ whole genome shotgun (WGS) entry which is preliminary data.</text>
</comment>
<dbReference type="EMBL" id="VFQX01000051">
    <property type="protein sequence ID" value="KAF0974856.1"/>
    <property type="molecule type" value="Genomic_DNA"/>
</dbReference>
<reference evidence="1 2" key="1">
    <citation type="journal article" date="2019" name="Sci. Rep.">
        <title>Nanopore sequencing improves the draft genome of the human pathogenic amoeba Naegleria fowleri.</title>
        <authorList>
            <person name="Liechti N."/>
            <person name="Schurch N."/>
            <person name="Bruggmann R."/>
            <person name="Wittwer M."/>
        </authorList>
    </citation>
    <scope>NUCLEOTIDE SEQUENCE [LARGE SCALE GENOMIC DNA]</scope>
    <source>
        <strain evidence="1 2">ATCC 30894</strain>
    </source>
</reference>
<dbReference type="Pfam" id="PF13410">
    <property type="entry name" value="GST_C_2"/>
    <property type="match status" value="1"/>
</dbReference>